<dbReference type="PRINTS" id="PR00344">
    <property type="entry name" value="BCTRLSENSOR"/>
</dbReference>
<evidence type="ECO:0000259" key="15">
    <source>
        <dbReference type="PROSITE" id="PS50109"/>
    </source>
</evidence>
<dbReference type="Gene3D" id="6.10.340.10">
    <property type="match status" value="1"/>
</dbReference>
<comment type="subcellular location">
    <subcellularLocation>
        <location evidence="2">Cell membrane</location>
        <topology evidence="2">Multi-pass membrane protein</topology>
    </subcellularLocation>
</comment>
<dbReference type="CDD" id="cd12913">
    <property type="entry name" value="PDC1_MCP_like"/>
    <property type="match status" value="1"/>
</dbReference>
<dbReference type="CDD" id="cd16922">
    <property type="entry name" value="HATPase_EvgS-ArcB-TorS-like"/>
    <property type="match status" value="1"/>
</dbReference>
<dbReference type="CDD" id="cd07302">
    <property type="entry name" value="CHD"/>
    <property type="match status" value="1"/>
</dbReference>
<keyword evidence="7 14" id="KW-0812">Transmembrane</keyword>
<feature type="transmembrane region" description="Helical" evidence="14">
    <location>
        <begin position="20"/>
        <end position="43"/>
    </location>
</feature>
<evidence type="ECO:0000256" key="3">
    <source>
        <dbReference type="ARBA" id="ARBA00012438"/>
    </source>
</evidence>
<dbReference type="SMART" id="SM00044">
    <property type="entry name" value="CYCc"/>
    <property type="match status" value="1"/>
</dbReference>
<comment type="catalytic activity">
    <reaction evidence="1">
        <text>ATP + protein L-histidine = ADP + protein N-phospho-L-histidine.</text>
        <dbReference type="EC" id="2.7.13.3"/>
    </reaction>
</comment>
<dbReference type="InterPro" id="IPR036097">
    <property type="entry name" value="HisK_dim/P_sf"/>
</dbReference>
<gene>
    <name evidence="19" type="ORF">K4A83_11495</name>
</gene>
<feature type="domain" description="Histidine kinase" evidence="15">
    <location>
        <begin position="448"/>
        <end position="685"/>
    </location>
</feature>
<evidence type="ECO:0000259" key="18">
    <source>
        <dbReference type="PROSITE" id="PS50885"/>
    </source>
</evidence>
<dbReference type="Gene3D" id="1.10.287.130">
    <property type="match status" value="1"/>
</dbReference>
<dbReference type="InterPro" id="IPR001054">
    <property type="entry name" value="A/G_cyclase"/>
</dbReference>
<dbReference type="SMART" id="SM00448">
    <property type="entry name" value="REC"/>
    <property type="match status" value="1"/>
</dbReference>
<dbReference type="Gene3D" id="3.30.450.20">
    <property type="entry name" value="PAS domain"/>
    <property type="match status" value="1"/>
</dbReference>
<dbReference type="Gene3D" id="3.40.50.2300">
    <property type="match status" value="1"/>
</dbReference>
<dbReference type="Gene3D" id="3.30.565.10">
    <property type="entry name" value="Histidine kinase-like ATPase, C-terminal domain"/>
    <property type="match status" value="1"/>
</dbReference>
<dbReference type="InterPro" id="IPR001789">
    <property type="entry name" value="Sig_transdc_resp-reg_receiver"/>
</dbReference>
<evidence type="ECO:0000256" key="7">
    <source>
        <dbReference type="ARBA" id="ARBA00022692"/>
    </source>
</evidence>
<dbReference type="SUPFAM" id="SSF158472">
    <property type="entry name" value="HAMP domain-like"/>
    <property type="match status" value="1"/>
</dbReference>
<comment type="caution">
    <text evidence="19">The sequence shown here is derived from an EMBL/GenBank/DDBJ whole genome shotgun (WGS) entry which is preliminary data.</text>
</comment>
<keyword evidence="13" id="KW-0175">Coiled coil</keyword>
<dbReference type="InterPro" id="IPR011006">
    <property type="entry name" value="CheY-like_superfamily"/>
</dbReference>
<dbReference type="CDD" id="cd17574">
    <property type="entry name" value="REC_OmpR"/>
    <property type="match status" value="1"/>
</dbReference>
<feature type="domain" description="Guanylate cyclase" evidence="17">
    <location>
        <begin position="900"/>
        <end position="1026"/>
    </location>
</feature>
<feature type="coiled-coil region" evidence="13">
    <location>
        <begin position="418"/>
        <end position="448"/>
    </location>
</feature>
<dbReference type="SMART" id="SM00388">
    <property type="entry name" value="HisKA"/>
    <property type="match status" value="1"/>
</dbReference>
<dbReference type="InterPro" id="IPR003661">
    <property type="entry name" value="HisK_dim/P_dom"/>
</dbReference>
<name>A0ABT3L6S7_9CYAN</name>
<dbReference type="Gene3D" id="3.30.70.1230">
    <property type="entry name" value="Nucleotide cyclase"/>
    <property type="match status" value="1"/>
</dbReference>
<dbReference type="PROSITE" id="PS50125">
    <property type="entry name" value="GUANYLATE_CYCLASE_2"/>
    <property type="match status" value="1"/>
</dbReference>
<evidence type="ECO:0000256" key="4">
    <source>
        <dbReference type="ARBA" id="ARBA00022475"/>
    </source>
</evidence>
<evidence type="ECO:0000256" key="13">
    <source>
        <dbReference type="SAM" id="Coils"/>
    </source>
</evidence>
<feature type="transmembrane region" description="Helical" evidence="14">
    <location>
        <begin position="354"/>
        <end position="376"/>
    </location>
</feature>
<evidence type="ECO:0000256" key="1">
    <source>
        <dbReference type="ARBA" id="ARBA00000085"/>
    </source>
</evidence>
<protein>
    <recommendedName>
        <fullName evidence="3">histidine kinase</fullName>
        <ecNumber evidence="3">2.7.13.3</ecNumber>
    </recommendedName>
</protein>
<dbReference type="CDD" id="cd00082">
    <property type="entry name" value="HisKA"/>
    <property type="match status" value="1"/>
</dbReference>
<dbReference type="SUPFAM" id="SSF47384">
    <property type="entry name" value="Homodimeric domain of signal transducing histidine kinase"/>
    <property type="match status" value="1"/>
</dbReference>
<feature type="domain" description="HAMP" evidence="18">
    <location>
        <begin position="374"/>
        <end position="426"/>
    </location>
</feature>
<keyword evidence="10" id="KW-0902">Two-component regulatory system</keyword>
<feature type="modified residue" description="4-aspartylphosphate" evidence="12">
    <location>
        <position position="793"/>
    </location>
</feature>
<dbReference type="RefSeq" id="WP_265264704.1">
    <property type="nucleotide sequence ID" value="NZ_JAIHOM010000049.1"/>
</dbReference>
<evidence type="ECO:0000256" key="5">
    <source>
        <dbReference type="ARBA" id="ARBA00022553"/>
    </source>
</evidence>
<feature type="domain" description="Response regulatory" evidence="16">
    <location>
        <begin position="743"/>
        <end position="860"/>
    </location>
</feature>
<dbReference type="SUPFAM" id="SSF55073">
    <property type="entry name" value="Nucleotide cyclase"/>
    <property type="match status" value="1"/>
</dbReference>
<dbReference type="InterPro" id="IPR036890">
    <property type="entry name" value="HATPase_C_sf"/>
</dbReference>
<evidence type="ECO:0000256" key="12">
    <source>
        <dbReference type="PROSITE-ProRule" id="PRU00169"/>
    </source>
</evidence>
<dbReference type="SMART" id="SM00304">
    <property type="entry name" value="HAMP"/>
    <property type="match status" value="1"/>
</dbReference>
<evidence type="ECO:0000313" key="20">
    <source>
        <dbReference type="Proteomes" id="UP001526426"/>
    </source>
</evidence>
<keyword evidence="4" id="KW-1003">Cell membrane</keyword>
<evidence type="ECO:0000256" key="14">
    <source>
        <dbReference type="SAM" id="Phobius"/>
    </source>
</evidence>
<keyword evidence="11 14" id="KW-0472">Membrane</keyword>
<accession>A0ABT3L6S7</accession>
<keyword evidence="5 12" id="KW-0597">Phosphoprotein</keyword>
<dbReference type="Pfam" id="PF00072">
    <property type="entry name" value="Response_reg"/>
    <property type="match status" value="1"/>
</dbReference>
<dbReference type="PROSITE" id="PS50110">
    <property type="entry name" value="RESPONSE_REGULATORY"/>
    <property type="match status" value="1"/>
</dbReference>
<keyword evidence="6" id="KW-0808">Transferase</keyword>
<dbReference type="InterPro" id="IPR004358">
    <property type="entry name" value="Sig_transdc_His_kin-like_C"/>
</dbReference>
<dbReference type="Pfam" id="PF00672">
    <property type="entry name" value="HAMP"/>
    <property type="match status" value="1"/>
</dbReference>
<dbReference type="EMBL" id="JAIHOM010000049">
    <property type="protein sequence ID" value="MCW6036882.1"/>
    <property type="molecule type" value="Genomic_DNA"/>
</dbReference>
<dbReference type="Pfam" id="PF00512">
    <property type="entry name" value="HisKA"/>
    <property type="match status" value="1"/>
</dbReference>
<dbReference type="InterPro" id="IPR005467">
    <property type="entry name" value="His_kinase_dom"/>
</dbReference>
<dbReference type="PROSITE" id="PS50109">
    <property type="entry name" value="HIS_KIN"/>
    <property type="match status" value="1"/>
</dbReference>
<evidence type="ECO:0000256" key="9">
    <source>
        <dbReference type="ARBA" id="ARBA00022989"/>
    </source>
</evidence>
<evidence type="ECO:0000256" key="11">
    <source>
        <dbReference type="ARBA" id="ARBA00023136"/>
    </source>
</evidence>
<keyword evidence="8" id="KW-0418">Kinase</keyword>
<dbReference type="SMART" id="SM00387">
    <property type="entry name" value="HATPase_c"/>
    <property type="match status" value="1"/>
</dbReference>
<dbReference type="EC" id="2.7.13.3" evidence="3"/>
<dbReference type="Pfam" id="PF02743">
    <property type="entry name" value="dCache_1"/>
    <property type="match status" value="1"/>
</dbReference>
<evidence type="ECO:0000256" key="8">
    <source>
        <dbReference type="ARBA" id="ARBA00022777"/>
    </source>
</evidence>
<dbReference type="PANTHER" id="PTHR43047">
    <property type="entry name" value="TWO-COMPONENT HISTIDINE PROTEIN KINASE"/>
    <property type="match status" value="1"/>
</dbReference>
<dbReference type="PANTHER" id="PTHR43047:SF72">
    <property type="entry name" value="OSMOSENSING HISTIDINE PROTEIN KINASE SLN1"/>
    <property type="match status" value="1"/>
</dbReference>
<dbReference type="Proteomes" id="UP001526426">
    <property type="component" value="Unassembled WGS sequence"/>
</dbReference>
<evidence type="ECO:0000259" key="16">
    <source>
        <dbReference type="PROSITE" id="PS50110"/>
    </source>
</evidence>
<proteinExistence type="predicted"/>
<dbReference type="InterPro" id="IPR033479">
    <property type="entry name" value="dCache_1"/>
</dbReference>
<evidence type="ECO:0000259" key="17">
    <source>
        <dbReference type="PROSITE" id="PS50125"/>
    </source>
</evidence>
<dbReference type="SUPFAM" id="SSF52172">
    <property type="entry name" value="CheY-like"/>
    <property type="match status" value="1"/>
</dbReference>
<reference evidence="19 20" key="1">
    <citation type="submission" date="2021-08" db="EMBL/GenBank/DDBJ databases">
        <title>Draft genome sequence of Spirulina subsalsa with high tolerance to salinity and hype-accumulation of phycocyanin.</title>
        <authorList>
            <person name="Pei H."/>
            <person name="Jiang L."/>
        </authorList>
    </citation>
    <scope>NUCLEOTIDE SEQUENCE [LARGE SCALE GENOMIC DNA]</scope>
    <source>
        <strain evidence="19 20">FACHB-351</strain>
    </source>
</reference>
<dbReference type="Pfam" id="PF02518">
    <property type="entry name" value="HATPase_c"/>
    <property type="match status" value="1"/>
</dbReference>
<dbReference type="InterPro" id="IPR029787">
    <property type="entry name" value="Nucleotide_cyclase"/>
</dbReference>
<organism evidence="19 20">
    <name type="scientific">Spirulina subsalsa FACHB-351</name>
    <dbReference type="NCBI Taxonomy" id="234711"/>
    <lineage>
        <taxon>Bacteria</taxon>
        <taxon>Bacillati</taxon>
        <taxon>Cyanobacteriota</taxon>
        <taxon>Cyanophyceae</taxon>
        <taxon>Spirulinales</taxon>
        <taxon>Spirulinaceae</taxon>
        <taxon>Spirulina</taxon>
    </lineage>
</organism>
<evidence type="ECO:0000313" key="19">
    <source>
        <dbReference type="EMBL" id="MCW6036882.1"/>
    </source>
</evidence>
<dbReference type="Pfam" id="PF00211">
    <property type="entry name" value="Guanylate_cyc"/>
    <property type="match status" value="1"/>
</dbReference>
<evidence type="ECO:0000256" key="6">
    <source>
        <dbReference type="ARBA" id="ARBA00022679"/>
    </source>
</evidence>
<dbReference type="InterPro" id="IPR003594">
    <property type="entry name" value="HATPase_dom"/>
</dbReference>
<evidence type="ECO:0000256" key="2">
    <source>
        <dbReference type="ARBA" id="ARBA00004651"/>
    </source>
</evidence>
<dbReference type="CDD" id="cd06225">
    <property type="entry name" value="HAMP"/>
    <property type="match status" value="1"/>
</dbReference>
<keyword evidence="9 14" id="KW-1133">Transmembrane helix</keyword>
<dbReference type="SUPFAM" id="SSF55874">
    <property type="entry name" value="ATPase domain of HSP90 chaperone/DNA topoisomerase II/histidine kinase"/>
    <property type="match status" value="1"/>
</dbReference>
<keyword evidence="20" id="KW-1185">Reference proteome</keyword>
<evidence type="ECO:0000256" key="10">
    <source>
        <dbReference type="ARBA" id="ARBA00023012"/>
    </source>
</evidence>
<dbReference type="InterPro" id="IPR003660">
    <property type="entry name" value="HAMP_dom"/>
</dbReference>
<sequence>MSVKLSIRWLTHLLGHIPLRVILIVPFTVQIFGTVALIGWFSYRNGQNAVTTLADQLRNQISGQISQTLTHYLELPHKINSLNQDILDLGLLEVNDLTGLQQHFWRQMQQFDQISYIYFGNEQGEYIGIERWEDGVFRIEVTDENTNGDGYTYLADDQGNRQELIKITPNYDPRRRPWYTVPRSTGQSLWSEIYAYYSEPKLTVSANHPYFNPEGELKGVLGADLVLADISEFLRQLTISPSGQTFILETSGKLVATSTKEFPFLIDEQQNPQRLDAKTSQDLVTQKTTEFLSQYFGHLSSIKASQHLDFTLNQETQYIQVVPFSDPRGIDWIIVVVVPESDFMAEINANRRTTILLCLGALIVAIILGIISTRWITQPILDLKQAASSLSEGDFSQNVELDRTDELGVLAAAFNRMAHQLQESFHTLEQKNAELQQLNRLKDEFLANTSHELRTPLNGIIGLAESLIDGATGELPEETKTNLAMISASGQRLSNLVNDLLDFSKLRHHRLDLQIKSVNLKSIAEIVLKLSHPLVQGKPIELQNKITDDLPLSAADENRLQQILYNLIGNAIKFTQQGEVAISAKVLTDTDIVIESQDYLATLIQPNGCLAITISDTGIGISADKVERIFEAFEQGDGSTARAYGGTGLGLAVTQQLVELHGGKITVISQVDEGSEFTFTLPIALDQKLPQGGENFAQTQGSIISKLTESEPSEVTASDLSLLVSEIQSITATEMEEREEELKILIVDDEPVNLQVLRNNLSLQNYSITQATDGLEALQIIENGFVPDLMLLDVMMPRMTGYEVSQKIREKFLPSELPIVMLTAKNQVTDLVEGFGAGANDYLTKPFSKNELLARIKTHINLAKITAAYGRFVPHDFLHFLGYESILDVKLGDHIQKEMSILFTDIRSFTTLSEGMSPEENFNFINRYLSLVSPAIRDNNGFIDKYIGDAIMALFTQSVDDAVQGAIALQGRVKVFNQEQCDRGHPPITIGIGIHTGTLMLGTIGEKQRMESTVIADAVNLASRLEGLTKLYRANILISGTVFSQLTDIGQYDYRFVDRVRVKGKNAPVAVFEVFNGDNPPQRNLKRQTKTQVEQAVVLYYQGHLAQAESLLREIAEINPEDGLVHFYLQRISKP</sequence>
<dbReference type="PROSITE" id="PS50885">
    <property type="entry name" value="HAMP"/>
    <property type="match status" value="1"/>
</dbReference>